<name>A0A3S3QKC9_9BACT</name>
<dbReference type="AlphaFoldDB" id="A0A3S3QKC9"/>
<keyword evidence="1" id="KW-0732">Signal</keyword>
<evidence type="ECO:0000313" key="5">
    <source>
        <dbReference type="Proteomes" id="UP000287615"/>
    </source>
</evidence>
<evidence type="ECO:0000313" key="2">
    <source>
        <dbReference type="EMBL" id="RWX46847.1"/>
    </source>
</evidence>
<accession>A0A3S3QKC9</accession>
<feature type="signal peptide" evidence="1">
    <location>
        <begin position="1"/>
        <end position="25"/>
    </location>
</feature>
<keyword evidence="6" id="KW-1185">Reference proteome</keyword>
<dbReference type="Proteomes" id="UP000287615">
    <property type="component" value="Unassembled WGS sequence"/>
</dbReference>
<gene>
    <name evidence="2" type="ORF">VT99_11973</name>
    <name evidence="3" type="ORF">VU00_10694</name>
    <name evidence="4" type="ORF">VU01_11504</name>
</gene>
<evidence type="ECO:0000313" key="3">
    <source>
        <dbReference type="EMBL" id="RWX50485.1"/>
    </source>
</evidence>
<feature type="chain" id="PRO_5038236140" evidence="1">
    <location>
        <begin position="26"/>
        <end position="113"/>
    </location>
</feature>
<proteinExistence type="predicted"/>
<dbReference type="Proteomes" id="UP000286862">
    <property type="component" value="Unassembled WGS sequence"/>
</dbReference>
<reference evidence="5 6" key="1">
    <citation type="submission" date="2017-01" db="EMBL/GenBank/DDBJ databases">
        <title>The cable genome- insights into the physiology and evolution of filamentous bacteria capable of sulfide oxidation via long distance electron transfer.</title>
        <authorList>
            <person name="Schreiber L."/>
            <person name="Bjerg J.T."/>
            <person name="Boggild A."/>
            <person name="Van De Vossenberg J."/>
            <person name="Meysman F."/>
            <person name="Nielsen L.P."/>
            <person name="Schramm A."/>
            <person name="Kjeldsen K.U."/>
        </authorList>
    </citation>
    <scope>NUCLEOTIDE SEQUENCE [LARGE SCALE GENOMIC DNA]</scope>
    <source>
        <strain evidence="2">A2</strain>
        <strain evidence="3">A3</strain>
        <strain evidence="4">A5</strain>
    </source>
</reference>
<protein>
    <submittedName>
        <fullName evidence="2">Uncharacterized protein</fullName>
    </submittedName>
</protein>
<dbReference type="EMBL" id="MTKS01000150">
    <property type="protein sequence ID" value="RWX51369.1"/>
    <property type="molecule type" value="Genomic_DNA"/>
</dbReference>
<organism evidence="2">
    <name type="scientific">Candidatus Electrothrix marina</name>
    <dbReference type="NCBI Taxonomy" id="1859130"/>
    <lineage>
        <taxon>Bacteria</taxon>
        <taxon>Pseudomonadati</taxon>
        <taxon>Thermodesulfobacteriota</taxon>
        <taxon>Desulfobulbia</taxon>
        <taxon>Desulfobulbales</taxon>
        <taxon>Desulfobulbaceae</taxon>
        <taxon>Candidatus Electrothrix</taxon>
    </lineage>
</organism>
<dbReference type="Proteomes" id="UP000288892">
    <property type="component" value="Unassembled WGS sequence"/>
</dbReference>
<dbReference type="EMBL" id="MTKQ01000197">
    <property type="protein sequence ID" value="RWX46847.1"/>
    <property type="molecule type" value="Genomic_DNA"/>
</dbReference>
<dbReference type="EMBL" id="MTKR01000069">
    <property type="protein sequence ID" value="RWX50485.1"/>
    <property type="molecule type" value="Genomic_DNA"/>
</dbReference>
<comment type="caution">
    <text evidence="2">The sequence shown here is derived from an EMBL/GenBank/DDBJ whole genome shotgun (WGS) entry which is preliminary data.</text>
</comment>
<evidence type="ECO:0000313" key="6">
    <source>
        <dbReference type="Proteomes" id="UP000288892"/>
    </source>
</evidence>
<evidence type="ECO:0000256" key="1">
    <source>
        <dbReference type="SAM" id="SignalP"/>
    </source>
</evidence>
<sequence>MKFSKCIVTAAGFLFFCLVSYTASAAPDCPGAKYAGSGTCQSAGLDTHKGVCEPGQLYETLCDDDSRGYKTCSGPKKCQNSTNDCIYWDFSAGKPCPSGYINPDCKGGCGTKK</sequence>
<evidence type="ECO:0000313" key="4">
    <source>
        <dbReference type="EMBL" id="RWX51369.1"/>
    </source>
</evidence>